<name>A0A0C1GZ43_9NEIS</name>
<evidence type="ECO:0000313" key="1">
    <source>
        <dbReference type="EMBL" id="KIC07087.1"/>
    </source>
</evidence>
<evidence type="ECO:0000313" key="2">
    <source>
        <dbReference type="Proteomes" id="UP000031390"/>
    </source>
</evidence>
<protein>
    <submittedName>
        <fullName evidence="1">Uncharacterized protein</fullName>
    </submittedName>
</protein>
<gene>
    <name evidence="1" type="ORF">MCC93_15390</name>
</gene>
<reference evidence="1 2" key="1">
    <citation type="submission" date="2014-12" db="EMBL/GenBank/DDBJ databases">
        <title>Genome sequence of Morococcus cerebrosus.</title>
        <authorList>
            <person name="Shin S.-K."/>
            <person name="Yi H."/>
        </authorList>
    </citation>
    <scope>NUCLEOTIDE SEQUENCE [LARGE SCALE GENOMIC DNA]</scope>
    <source>
        <strain evidence="1 2">CIP 81.93</strain>
    </source>
</reference>
<dbReference type="Proteomes" id="UP000031390">
    <property type="component" value="Unassembled WGS sequence"/>
</dbReference>
<proteinExistence type="predicted"/>
<comment type="caution">
    <text evidence="1">The sequence shown here is derived from an EMBL/GenBank/DDBJ whole genome shotgun (WGS) entry which is preliminary data.</text>
</comment>
<dbReference type="AlphaFoldDB" id="A0A0C1GZ43"/>
<sequence length="48" mass="5370">MKAIAFPYSPVWIDRRFNLTGFKMSCLNQIRGKSAPSGNFVLPLRAIG</sequence>
<dbReference type="EMBL" id="JUFZ01000069">
    <property type="protein sequence ID" value="KIC07087.1"/>
    <property type="molecule type" value="Genomic_DNA"/>
</dbReference>
<accession>A0A0C1GZ43</accession>
<organism evidence="1 2">
    <name type="scientific">Morococcus cerebrosus</name>
    <dbReference type="NCBI Taxonomy" id="1056807"/>
    <lineage>
        <taxon>Bacteria</taxon>
        <taxon>Pseudomonadati</taxon>
        <taxon>Pseudomonadota</taxon>
        <taxon>Betaproteobacteria</taxon>
        <taxon>Neisseriales</taxon>
        <taxon>Neisseriaceae</taxon>
        <taxon>Morococcus</taxon>
    </lineage>
</organism>